<dbReference type="InterPro" id="IPR035965">
    <property type="entry name" value="PAS-like_dom_sf"/>
</dbReference>
<dbReference type="SUPFAM" id="SSF55785">
    <property type="entry name" value="PYP-like sensor domain (PAS domain)"/>
    <property type="match status" value="1"/>
</dbReference>
<feature type="domain" description="Exonuclease" evidence="5">
    <location>
        <begin position="489"/>
        <end position="659"/>
    </location>
</feature>
<dbReference type="Proteomes" id="UP001652503">
    <property type="component" value="Unassembled WGS sequence"/>
</dbReference>
<dbReference type="GO" id="GO:0004527">
    <property type="term" value="F:exonuclease activity"/>
    <property type="evidence" value="ECO:0007669"/>
    <property type="project" value="UniProtKB-KW"/>
</dbReference>
<proteinExistence type="predicted"/>
<dbReference type="InterPro" id="IPR036397">
    <property type="entry name" value="RNaseH_sf"/>
</dbReference>
<feature type="transmembrane region" description="Helical" evidence="4">
    <location>
        <begin position="40"/>
        <end position="68"/>
    </location>
</feature>
<name>A0ABT2Z511_9RHOB</name>
<sequence length="684" mass="72679">MLERLGLRLRVFLFFAFLATAGIAAIVLGLWVGYHRVESAGIVSAFVMAGAVGGFAVLGLTAWVWFLFDENVARAIGRIAGGMRAEAHAGGAALNENAARYLGDLAPAAAAVTETLSETRNALAEAVQRETVRLAAEKARLETLLADVPVGVLLCSADHQLVFYNGQAVDLLGAGAAPGLDRSIFAYLREGPVRQAHDRLIAIGDGEAASDLLCATVSGARVLAARMRLLSDGGYVLTLRDVTGDLAAHAARERLLAEIFDRIRRPAANLQTAIGVMAEGNRSPEVAGAMVHEATTLVHAVNDLAARYDAERAGWWPLPMVRAADLTDSLRARAEAAGLSMTTGAADLILRCDGFEIVALVAHLAEAVAEATGQQSFALSLAEDGAGAVIDLEWEGDPIAIGRLDGWLAAPVDAAAPDVTGRAVLDTHATECWPERRPGGRAVIRLPLRDARRAARRPAPISRAVVYDFDLLSKGRSAAVMEAALGDLTYVVFDTETTGLLPSQGDEIVQLAAVRIVNGRRVEREAMDLLVNPGRSIPPRATEVHGITEAMVADAPGIAEVGRRFHDFAEGAVLIAHNAPFDMEFLRRHEAEIGARFDNPILDTVLLSAVVFGQGETHSLDALTHRLGITIPEEARHTAIGDTLATADAFLKLLPMLEAQGIRTFGDVLAEVKKHGRLLKDLNA</sequence>
<dbReference type="Gene3D" id="3.30.450.20">
    <property type="entry name" value="PAS domain"/>
    <property type="match status" value="1"/>
</dbReference>
<dbReference type="Pfam" id="PF00929">
    <property type="entry name" value="RNase_T"/>
    <property type="match status" value="1"/>
</dbReference>
<protein>
    <recommendedName>
        <fullName evidence="1">DNA-directed DNA polymerase</fullName>
        <ecNumber evidence="1">2.7.7.7</ecNumber>
    </recommendedName>
</protein>
<keyword evidence="6" id="KW-0269">Exonuclease</keyword>
<accession>A0ABT2Z511</accession>
<comment type="function">
    <text evidence="2">DNA polymerase III is a complex, multichain enzyme responsible for most of the replicative synthesis in bacteria. The epsilon subunit contain the editing function and is a proofreading 3'-5' exonuclease.</text>
</comment>
<dbReference type="CDD" id="cd06127">
    <property type="entry name" value="DEDDh"/>
    <property type="match status" value="1"/>
</dbReference>
<evidence type="ECO:0000256" key="4">
    <source>
        <dbReference type="SAM" id="Phobius"/>
    </source>
</evidence>
<dbReference type="RefSeq" id="WP_263722727.1">
    <property type="nucleotide sequence ID" value="NZ_JAOWLA010000016.1"/>
</dbReference>
<dbReference type="InterPro" id="IPR013520">
    <property type="entry name" value="Ribonucl_H"/>
</dbReference>
<comment type="catalytic activity">
    <reaction evidence="3">
        <text>DNA(n) + a 2'-deoxyribonucleoside 5'-triphosphate = DNA(n+1) + diphosphate</text>
        <dbReference type="Rhea" id="RHEA:22508"/>
        <dbReference type="Rhea" id="RHEA-COMP:17339"/>
        <dbReference type="Rhea" id="RHEA-COMP:17340"/>
        <dbReference type="ChEBI" id="CHEBI:33019"/>
        <dbReference type="ChEBI" id="CHEBI:61560"/>
        <dbReference type="ChEBI" id="CHEBI:173112"/>
        <dbReference type="EC" id="2.7.7.7"/>
    </reaction>
</comment>
<keyword evidence="6" id="KW-0378">Hydrolase</keyword>
<comment type="caution">
    <text evidence="6">The sequence shown here is derived from an EMBL/GenBank/DDBJ whole genome shotgun (WGS) entry which is preliminary data.</text>
</comment>
<keyword evidence="4" id="KW-0472">Membrane</keyword>
<evidence type="ECO:0000259" key="5">
    <source>
        <dbReference type="SMART" id="SM00479"/>
    </source>
</evidence>
<evidence type="ECO:0000313" key="6">
    <source>
        <dbReference type="EMBL" id="MCV2866196.1"/>
    </source>
</evidence>
<evidence type="ECO:0000256" key="2">
    <source>
        <dbReference type="ARBA" id="ARBA00025483"/>
    </source>
</evidence>
<dbReference type="PANTHER" id="PTHR30231:SF41">
    <property type="entry name" value="DNA POLYMERASE III SUBUNIT EPSILON"/>
    <property type="match status" value="1"/>
</dbReference>
<dbReference type="EMBL" id="JAOWLA010000016">
    <property type="protein sequence ID" value="MCV2866196.1"/>
    <property type="molecule type" value="Genomic_DNA"/>
</dbReference>
<reference evidence="6 7" key="1">
    <citation type="submission" date="2022-10" db="EMBL/GenBank/DDBJ databases">
        <title>Defluviimonas sp. nov., isolated from ocean surface water.</title>
        <authorList>
            <person name="He W."/>
            <person name="Wang L."/>
            <person name="Zhang D.-F."/>
        </authorList>
    </citation>
    <scope>NUCLEOTIDE SEQUENCE [LARGE SCALE GENOMIC DNA]</scope>
    <source>
        <strain evidence="6 7">WL0075</strain>
    </source>
</reference>
<evidence type="ECO:0000256" key="3">
    <source>
        <dbReference type="ARBA" id="ARBA00049244"/>
    </source>
</evidence>
<evidence type="ECO:0000256" key="1">
    <source>
        <dbReference type="ARBA" id="ARBA00012417"/>
    </source>
</evidence>
<dbReference type="PANTHER" id="PTHR30231">
    <property type="entry name" value="DNA POLYMERASE III SUBUNIT EPSILON"/>
    <property type="match status" value="1"/>
</dbReference>
<feature type="transmembrane region" description="Helical" evidence="4">
    <location>
        <begin position="12"/>
        <end position="34"/>
    </location>
</feature>
<organism evidence="6 7">
    <name type="scientific">Albidovulum sediminicola</name>
    <dbReference type="NCBI Taxonomy" id="2984331"/>
    <lineage>
        <taxon>Bacteria</taxon>
        <taxon>Pseudomonadati</taxon>
        <taxon>Pseudomonadota</taxon>
        <taxon>Alphaproteobacteria</taxon>
        <taxon>Rhodobacterales</taxon>
        <taxon>Paracoccaceae</taxon>
        <taxon>Albidovulum</taxon>
    </lineage>
</organism>
<keyword evidence="7" id="KW-1185">Reference proteome</keyword>
<evidence type="ECO:0000313" key="7">
    <source>
        <dbReference type="Proteomes" id="UP001652503"/>
    </source>
</evidence>
<gene>
    <name evidence="6" type="ORF">OE647_15840</name>
</gene>
<dbReference type="SUPFAM" id="SSF53098">
    <property type="entry name" value="Ribonuclease H-like"/>
    <property type="match status" value="1"/>
</dbReference>
<keyword evidence="4" id="KW-0812">Transmembrane</keyword>
<dbReference type="EC" id="2.7.7.7" evidence="1"/>
<dbReference type="Gene3D" id="3.30.420.10">
    <property type="entry name" value="Ribonuclease H-like superfamily/Ribonuclease H"/>
    <property type="match status" value="1"/>
</dbReference>
<dbReference type="InterPro" id="IPR012337">
    <property type="entry name" value="RNaseH-like_sf"/>
</dbReference>
<dbReference type="NCBIfam" id="TIGR00573">
    <property type="entry name" value="dnaq"/>
    <property type="match status" value="1"/>
</dbReference>
<dbReference type="SMART" id="SM00479">
    <property type="entry name" value="EXOIII"/>
    <property type="match status" value="1"/>
</dbReference>
<keyword evidence="4" id="KW-1133">Transmembrane helix</keyword>
<keyword evidence="6" id="KW-0540">Nuclease</keyword>
<dbReference type="InterPro" id="IPR006054">
    <property type="entry name" value="DnaQ"/>
</dbReference>